<dbReference type="HOGENOM" id="CLU_008828_1_0_1"/>
<keyword evidence="3" id="KW-0539">Nucleus</keyword>
<dbReference type="Proteomes" id="UP000030104">
    <property type="component" value="Unassembled WGS sequence"/>
</dbReference>
<feature type="region of interest" description="Disordered" evidence="4">
    <location>
        <begin position="127"/>
        <end position="156"/>
    </location>
</feature>
<dbReference type="OMA" id="FYFQMDE"/>
<keyword evidence="2" id="KW-0804">Transcription</keyword>
<evidence type="ECO:0000256" key="4">
    <source>
        <dbReference type="SAM" id="MobiDB-lite"/>
    </source>
</evidence>
<dbReference type="CDD" id="cd12148">
    <property type="entry name" value="fungal_TF_MHR"/>
    <property type="match status" value="1"/>
</dbReference>
<name>A0A0A2L360_PENIT</name>
<evidence type="ECO:0000256" key="2">
    <source>
        <dbReference type="ARBA" id="ARBA00023163"/>
    </source>
</evidence>
<feature type="region of interest" description="Disordered" evidence="4">
    <location>
        <begin position="583"/>
        <end position="608"/>
    </location>
</feature>
<dbReference type="SMART" id="SM00906">
    <property type="entry name" value="Fungal_trans"/>
    <property type="match status" value="1"/>
</dbReference>
<keyword evidence="6" id="KW-0808">Transferase</keyword>
<dbReference type="GO" id="GO:0000435">
    <property type="term" value="P:positive regulation of transcription from RNA polymerase II promoter by galactose"/>
    <property type="evidence" value="ECO:0007669"/>
    <property type="project" value="TreeGrafter"/>
</dbReference>
<dbReference type="STRING" id="40296.A0A0A2L360"/>
<dbReference type="InterPro" id="IPR051127">
    <property type="entry name" value="Fungal_SecMet_Regulators"/>
</dbReference>
<keyword evidence="6" id="KW-0418">Kinase</keyword>
<accession>A0A0A2L360</accession>
<dbReference type="InterPro" id="IPR007219">
    <property type="entry name" value="XnlR_reg_dom"/>
</dbReference>
<dbReference type="Pfam" id="PF04082">
    <property type="entry name" value="Fungal_trans"/>
    <property type="match status" value="1"/>
</dbReference>
<dbReference type="PhylomeDB" id="A0A0A2L360"/>
<dbReference type="AlphaFoldDB" id="A0A0A2L360"/>
<protein>
    <submittedName>
        <fullName evidence="6">Casein kinase II, regulatory subunit</fullName>
    </submittedName>
</protein>
<dbReference type="GO" id="GO:0000981">
    <property type="term" value="F:DNA-binding transcription factor activity, RNA polymerase II-specific"/>
    <property type="evidence" value="ECO:0007669"/>
    <property type="project" value="TreeGrafter"/>
</dbReference>
<feature type="compositionally biased region" description="Polar residues" evidence="4">
    <location>
        <begin position="133"/>
        <end position="147"/>
    </location>
</feature>
<feature type="region of interest" description="Disordered" evidence="4">
    <location>
        <begin position="1"/>
        <end position="30"/>
    </location>
</feature>
<evidence type="ECO:0000313" key="6">
    <source>
        <dbReference type="EMBL" id="KGO74454.1"/>
    </source>
</evidence>
<feature type="compositionally biased region" description="Low complexity" evidence="4">
    <location>
        <begin position="597"/>
        <end position="608"/>
    </location>
</feature>
<sequence>MMSTLQTYPAESWDNLPSVDDTNDDRPRKKRRKYIAKAWNFKRLFDQMRAMQDQIAHLSASIRSIAGSENSPGGVFTTGTYGQLPTQHSVRRLSKARETSFQGPTTSTFSFDLAKSSLQQRGIIENAEFSNGGDMTQETSPLASPSAPNEEPETHQTLDPLWILPKAEALRLCQVYEEEMGIMYPVLELSEILDHVHLLYGSMDRRLEPTCRPNGQNGLDQDDIHILRVVFACALTAEASGRSEQAIALFESVREVQESCVWGPPEIKNIVFLTLVSIFYFQMDEEILAWRTVGIVERMCLEKGLHRRETLNQPAIIAVGRDRVLRIFWSVYILDMRWSFGTGMSFALEDTDIDPWLPEPADDTPYLCVMIRYSRIAAKVWKFITAFNNTNEIKKEEMNYLDWQVLRWVHAIPDSLRLDHPSSAECETATEGSRSLRRLRSLLYLRANQLRMFIHRPVLHTSAHLNRYPGESETVVEIAKDTIRFITRLNDTSNIYHLQQVAFNWFLVSALAALFLAVAQAPTKFSGSCKEEFYWALELVKGVSAQSYISRRLWKSIRSLRKLGPQLGLGVQRKPLDIEEGFESEHSNVHGPPILPSSASKKSQTTQSGEQMTLELMEWFEAVGNLENQIMGMGTGPVPDRGPYQQMPDGAYVFDSGEELPSVMKEFF</sequence>
<evidence type="ECO:0000313" key="7">
    <source>
        <dbReference type="Proteomes" id="UP000030104"/>
    </source>
</evidence>
<comment type="caution">
    <text evidence="6">The sequence shown here is derived from an EMBL/GenBank/DDBJ whole genome shotgun (WGS) entry which is preliminary data.</text>
</comment>
<dbReference type="EMBL" id="JQGA01000615">
    <property type="protein sequence ID" value="KGO74454.1"/>
    <property type="molecule type" value="Genomic_DNA"/>
</dbReference>
<evidence type="ECO:0000256" key="3">
    <source>
        <dbReference type="ARBA" id="ARBA00023242"/>
    </source>
</evidence>
<gene>
    <name evidence="6" type="ORF">PITC_021670</name>
</gene>
<organism evidence="6 7">
    <name type="scientific">Penicillium italicum</name>
    <name type="common">Blue mold</name>
    <dbReference type="NCBI Taxonomy" id="40296"/>
    <lineage>
        <taxon>Eukaryota</taxon>
        <taxon>Fungi</taxon>
        <taxon>Dikarya</taxon>
        <taxon>Ascomycota</taxon>
        <taxon>Pezizomycotina</taxon>
        <taxon>Eurotiomycetes</taxon>
        <taxon>Eurotiomycetidae</taxon>
        <taxon>Eurotiales</taxon>
        <taxon>Aspergillaceae</taxon>
        <taxon>Penicillium</taxon>
    </lineage>
</organism>
<dbReference type="GO" id="GO:0006351">
    <property type="term" value="P:DNA-templated transcription"/>
    <property type="evidence" value="ECO:0007669"/>
    <property type="project" value="InterPro"/>
</dbReference>
<dbReference type="GO" id="GO:0016301">
    <property type="term" value="F:kinase activity"/>
    <property type="evidence" value="ECO:0007669"/>
    <property type="project" value="UniProtKB-KW"/>
</dbReference>
<dbReference type="GO" id="GO:0000978">
    <property type="term" value="F:RNA polymerase II cis-regulatory region sequence-specific DNA binding"/>
    <property type="evidence" value="ECO:0007669"/>
    <property type="project" value="TreeGrafter"/>
</dbReference>
<dbReference type="GO" id="GO:0008270">
    <property type="term" value="F:zinc ion binding"/>
    <property type="evidence" value="ECO:0007669"/>
    <property type="project" value="InterPro"/>
</dbReference>
<evidence type="ECO:0000259" key="5">
    <source>
        <dbReference type="SMART" id="SM00906"/>
    </source>
</evidence>
<dbReference type="OrthoDB" id="3971593at2759"/>
<keyword evidence="7" id="KW-1185">Reference proteome</keyword>
<dbReference type="PANTHER" id="PTHR47424">
    <property type="entry name" value="REGULATORY PROTEIN GAL4"/>
    <property type="match status" value="1"/>
</dbReference>
<feature type="domain" description="Xylanolytic transcriptional activator regulatory" evidence="5">
    <location>
        <begin position="289"/>
        <end position="364"/>
    </location>
</feature>
<dbReference type="GO" id="GO:0005634">
    <property type="term" value="C:nucleus"/>
    <property type="evidence" value="ECO:0007669"/>
    <property type="project" value="TreeGrafter"/>
</dbReference>
<keyword evidence="1" id="KW-0805">Transcription regulation</keyword>
<dbReference type="PANTHER" id="PTHR47424:SF5">
    <property type="entry name" value="ZN(II)2CYS6 TRANSCRIPTION FACTOR (EUROFUNG)"/>
    <property type="match status" value="1"/>
</dbReference>
<reference evidence="6 7" key="1">
    <citation type="journal article" date="2015" name="Mol. Plant Microbe Interact.">
        <title>Genome, transcriptome, and functional analyses of Penicillium expansum provide new insights into secondary metabolism and pathogenicity.</title>
        <authorList>
            <person name="Ballester A.R."/>
            <person name="Marcet-Houben M."/>
            <person name="Levin E."/>
            <person name="Sela N."/>
            <person name="Selma-Lazaro C."/>
            <person name="Carmona L."/>
            <person name="Wisniewski M."/>
            <person name="Droby S."/>
            <person name="Gonzalez-Candelas L."/>
            <person name="Gabaldon T."/>
        </authorList>
    </citation>
    <scope>NUCLEOTIDE SEQUENCE [LARGE SCALE GENOMIC DNA]</scope>
    <source>
        <strain evidence="6 7">PHI-1</strain>
    </source>
</reference>
<evidence type="ECO:0000256" key="1">
    <source>
        <dbReference type="ARBA" id="ARBA00023015"/>
    </source>
</evidence>
<proteinExistence type="predicted"/>